<protein>
    <recommendedName>
        <fullName evidence="2">Retrotransposon gag domain-containing protein</fullName>
    </recommendedName>
</protein>
<feature type="compositionally biased region" description="Basic residues" evidence="1">
    <location>
        <begin position="137"/>
        <end position="147"/>
    </location>
</feature>
<feature type="domain" description="Retrotransposon gag" evidence="2">
    <location>
        <begin position="227"/>
        <end position="311"/>
    </location>
</feature>
<dbReference type="PANTHER" id="PTHR33223:SF11">
    <property type="entry name" value="ELEMENT PROTEIN, PUTATIVE-RELATED"/>
    <property type="match status" value="1"/>
</dbReference>
<reference evidence="3 4" key="1">
    <citation type="submission" date="2020-10" db="EMBL/GenBank/DDBJ databases">
        <title>The Coptis chinensis genome and diversification of protoberbering-type alkaloids.</title>
        <authorList>
            <person name="Wang B."/>
            <person name="Shu S."/>
            <person name="Song C."/>
            <person name="Liu Y."/>
        </authorList>
    </citation>
    <scope>NUCLEOTIDE SEQUENCE [LARGE SCALE GENOMIC DNA]</scope>
    <source>
        <strain evidence="3">HL-2020</strain>
        <tissue evidence="3">Leaf</tissue>
    </source>
</reference>
<feature type="region of interest" description="Disordered" evidence="1">
    <location>
        <begin position="107"/>
        <end position="155"/>
    </location>
</feature>
<feature type="non-terminal residue" evidence="3">
    <location>
        <position position="368"/>
    </location>
</feature>
<evidence type="ECO:0000313" key="3">
    <source>
        <dbReference type="EMBL" id="KAF9597307.1"/>
    </source>
</evidence>
<proteinExistence type="predicted"/>
<evidence type="ECO:0000259" key="2">
    <source>
        <dbReference type="Pfam" id="PF03732"/>
    </source>
</evidence>
<name>A0A835LLW7_9MAGN</name>
<feature type="region of interest" description="Disordered" evidence="1">
    <location>
        <begin position="173"/>
        <end position="206"/>
    </location>
</feature>
<dbReference type="InterPro" id="IPR005162">
    <property type="entry name" value="Retrotrans_gag_dom"/>
</dbReference>
<evidence type="ECO:0000256" key="1">
    <source>
        <dbReference type="SAM" id="MobiDB-lite"/>
    </source>
</evidence>
<dbReference type="OrthoDB" id="1752047at2759"/>
<sequence>HEEEYLVENLRITVPAREQVATRDTQVVTHRDGFASAGARPSMLPQRLQQFLGPRLGAISTQSGPSILPRRLQGRLRLGSGPPDLSHNAHPSDEETLMSMLLRLTRENDQLRRNDDKRPREENFYQESSVPRESRSQKRMHHPRSHASSHTQNHRTPIVECLGGADAVLGWVHSPQHHRSRSVSRRSQYSKERSMSVSEYSSSDQIDLEHDMQRSCSLVPQRGQYKLAREALTWFNELRPRSIHTFPQLADKFSKYYHYNRKTINGSGTLFNLHMEKGESILDLVRKLRVLLKEVNNAPDDVVVQAFKNALPFDKSGLYNSLTLKPPETVQDLLVRAERYATVQEDSKYKQQKNFANDRKKWEHAATA</sequence>
<accession>A0A835LLW7</accession>
<evidence type="ECO:0000313" key="4">
    <source>
        <dbReference type="Proteomes" id="UP000631114"/>
    </source>
</evidence>
<dbReference type="EMBL" id="JADFTS010000007">
    <property type="protein sequence ID" value="KAF9597307.1"/>
    <property type="molecule type" value="Genomic_DNA"/>
</dbReference>
<organism evidence="3 4">
    <name type="scientific">Coptis chinensis</name>
    <dbReference type="NCBI Taxonomy" id="261450"/>
    <lineage>
        <taxon>Eukaryota</taxon>
        <taxon>Viridiplantae</taxon>
        <taxon>Streptophyta</taxon>
        <taxon>Embryophyta</taxon>
        <taxon>Tracheophyta</taxon>
        <taxon>Spermatophyta</taxon>
        <taxon>Magnoliopsida</taxon>
        <taxon>Ranunculales</taxon>
        <taxon>Ranunculaceae</taxon>
        <taxon>Coptidoideae</taxon>
        <taxon>Coptis</taxon>
    </lineage>
</organism>
<keyword evidence="4" id="KW-1185">Reference proteome</keyword>
<dbReference type="AlphaFoldDB" id="A0A835LLW7"/>
<dbReference type="Pfam" id="PF03732">
    <property type="entry name" value="Retrotrans_gag"/>
    <property type="match status" value="1"/>
</dbReference>
<feature type="compositionally biased region" description="Basic and acidic residues" evidence="1">
    <location>
        <begin position="107"/>
        <end position="123"/>
    </location>
</feature>
<comment type="caution">
    <text evidence="3">The sequence shown here is derived from an EMBL/GenBank/DDBJ whole genome shotgun (WGS) entry which is preliminary data.</text>
</comment>
<feature type="compositionally biased region" description="Basic residues" evidence="1">
    <location>
        <begin position="175"/>
        <end position="184"/>
    </location>
</feature>
<dbReference type="Proteomes" id="UP000631114">
    <property type="component" value="Unassembled WGS sequence"/>
</dbReference>
<gene>
    <name evidence="3" type="ORF">IFM89_017091</name>
</gene>
<dbReference type="PANTHER" id="PTHR33223">
    <property type="entry name" value="CCHC-TYPE DOMAIN-CONTAINING PROTEIN"/>
    <property type="match status" value="1"/>
</dbReference>